<dbReference type="PANTHER" id="PTHR33325:SF5">
    <property type="entry name" value="TRANSCRIPTION FACTOR INTERACTOR AND REGULATOR CCHC(ZN) FAMILY"/>
    <property type="match status" value="1"/>
</dbReference>
<proteinExistence type="predicted"/>
<reference evidence="1" key="1">
    <citation type="submission" date="2019-05" db="EMBL/GenBank/DDBJ databases">
        <title>The de novo reference genome and transcriptome assemblies of the wild tomato species Solanum chilense.</title>
        <authorList>
            <person name="Stam R."/>
            <person name="Nosenko T."/>
            <person name="Hoerger A.C."/>
            <person name="Stephan W."/>
            <person name="Seidel M.A."/>
            <person name="Kuhn J.M.M."/>
            <person name="Haberer G."/>
            <person name="Tellier A."/>
        </authorList>
    </citation>
    <scope>NUCLEOTIDE SEQUENCE</scope>
    <source>
        <tissue evidence="1">Mature leaves</tissue>
    </source>
</reference>
<name>A0A6N2ADZ1_SOLCI</name>
<comment type="caution">
    <text evidence="1">The sequence shown here is derived from an EMBL/GenBank/DDBJ whole genome shotgun (WGS) entry which is preliminary data.</text>
</comment>
<gene>
    <name evidence="1" type="ORF">EJD97_018144</name>
</gene>
<accession>A0A6N2ADZ1</accession>
<sequence>MANLIKLEFIALQSTGKNYLSRVLDAEIHLDAMGLGDTIKIENKASKQDCAKAMIFLRHRIDKILKLNISQLQDFKSIHEYNSAMFRNTTQICGDTVDDVDMLKETFYTFHASNVLLQQQYREKGFKKYSELISHLLVAKQNNDLLMKNHENHSTESTPLPELNEVYAHHARRGRGRG</sequence>
<dbReference type="EMBL" id="RXGB01048940">
    <property type="protein sequence ID" value="TMW80577.1"/>
    <property type="molecule type" value="Genomic_DNA"/>
</dbReference>
<dbReference type="AlphaFoldDB" id="A0A6N2ADZ1"/>
<protein>
    <submittedName>
        <fullName evidence="1">Uncharacterized protein</fullName>
    </submittedName>
</protein>
<organism evidence="1">
    <name type="scientific">Solanum chilense</name>
    <name type="common">Tomato</name>
    <name type="synonym">Lycopersicon chilense</name>
    <dbReference type="NCBI Taxonomy" id="4083"/>
    <lineage>
        <taxon>Eukaryota</taxon>
        <taxon>Viridiplantae</taxon>
        <taxon>Streptophyta</taxon>
        <taxon>Embryophyta</taxon>
        <taxon>Tracheophyta</taxon>
        <taxon>Spermatophyta</taxon>
        <taxon>Magnoliopsida</taxon>
        <taxon>eudicotyledons</taxon>
        <taxon>Gunneridae</taxon>
        <taxon>Pentapetalae</taxon>
        <taxon>asterids</taxon>
        <taxon>lamiids</taxon>
        <taxon>Solanales</taxon>
        <taxon>Solanaceae</taxon>
        <taxon>Solanoideae</taxon>
        <taxon>Solaneae</taxon>
        <taxon>Solanum</taxon>
        <taxon>Solanum subgen. Lycopersicon</taxon>
    </lineage>
</organism>
<evidence type="ECO:0000313" key="1">
    <source>
        <dbReference type="EMBL" id="TMW80577.1"/>
    </source>
</evidence>
<dbReference type="PANTHER" id="PTHR33325">
    <property type="entry name" value="ZINC FINGER, CCHC-TYPE-RELATED"/>
    <property type="match status" value="1"/>
</dbReference>